<dbReference type="PANTHER" id="PTHR33799">
    <property type="entry name" value="PTS PERMEASE-RELATED-RELATED"/>
    <property type="match status" value="1"/>
</dbReference>
<proteinExistence type="predicted"/>
<evidence type="ECO:0000256" key="1">
    <source>
        <dbReference type="ARBA" id="ARBA00022679"/>
    </source>
</evidence>
<dbReference type="Proteomes" id="UP000431451">
    <property type="component" value="Unassembled WGS sequence"/>
</dbReference>
<sequence length="142" mass="15750">MKYVLLVSHGTFANGLHSVLEMMAGSDRNDILSTNLINGMTVERFEGEVEKLVQEITQEDQIILLADLIGGSPLTTTLNVLSKKDMLKNTMVFGGMNLSLALNAVLMKDVLKQDEFKQVLIEESKESIKEFELDSDGNDDDI</sequence>
<reference evidence="4 6" key="1">
    <citation type="submission" date="2017-10" db="EMBL/GenBank/DDBJ databases">
        <title>Effective Description of Clostridium neonatale sp. nov. linked to necrotizing enterocolitis in neonates and a clarification of species assignable to the genus Clostridium (Prazmowski 1880) emend. Lawson and Rainey 2016.</title>
        <authorList>
            <person name="Bernard K."/>
            <person name="Burdz T."/>
            <person name="Wiebe D."/>
            <person name="Balcewich B."/>
            <person name="Alfa M."/>
            <person name="Bernier A.-M."/>
        </authorList>
    </citation>
    <scope>NUCLEOTIDE SEQUENCE [LARGE SCALE GENOMIC DNA]</scope>
    <source>
        <strain evidence="4 6">LCDC99A005</strain>
    </source>
</reference>
<dbReference type="EMBL" id="PDCJ01000002">
    <property type="protein sequence ID" value="PEG29978.1"/>
    <property type="molecule type" value="Genomic_DNA"/>
</dbReference>
<dbReference type="SUPFAM" id="SSF53062">
    <property type="entry name" value="PTS system fructose IIA component-like"/>
    <property type="match status" value="1"/>
</dbReference>
<accession>A0A2A7MFV1</accession>
<reference evidence="5 7" key="2">
    <citation type="submission" date="2018-06" db="EMBL/GenBank/DDBJ databases">
        <authorList>
            <consortium name="IHU Genomes"/>
        </authorList>
    </citation>
    <scope>NUCLEOTIDE SEQUENCE [LARGE SCALE GENOMIC DNA]</scope>
    <source>
        <strain evidence="5 7">NEC25</strain>
    </source>
</reference>
<keyword evidence="6" id="KW-1185">Reference proteome</keyword>
<dbReference type="Pfam" id="PF03610">
    <property type="entry name" value="EIIA-man"/>
    <property type="match status" value="1"/>
</dbReference>
<dbReference type="OrthoDB" id="9799827at2"/>
<dbReference type="EMBL" id="UWJD01000001">
    <property type="protein sequence ID" value="VCT83348.1"/>
    <property type="molecule type" value="Genomic_DNA"/>
</dbReference>
<dbReference type="InterPro" id="IPR051471">
    <property type="entry name" value="Bacterial_PTS_sugar_comp"/>
</dbReference>
<dbReference type="EMBL" id="CAKJVE010000004">
    <property type="protein sequence ID" value="CAG9710363.1"/>
    <property type="molecule type" value="Genomic_DNA"/>
</dbReference>
<evidence type="ECO:0000313" key="3">
    <source>
        <dbReference type="EMBL" id="CAG9710363.1"/>
    </source>
</evidence>
<organism evidence="4 6">
    <name type="scientific">Clostridium neonatale</name>
    <dbReference type="NCBI Taxonomy" id="137838"/>
    <lineage>
        <taxon>Bacteria</taxon>
        <taxon>Bacillati</taxon>
        <taxon>Bacillota</taxon>
        <taxon>Clostridia</taxon>
        <taxon>Eubacteriales</taxon>
        <taxon>Clostridiaceae</taxon>
        <taxon>Clostridium</taxon>
    </lineage>
</organism>
<dbReference type="STRING" id="137838.GCA_001458595_01267"/>
<dbReference type="PROSITE" id="PS51096">
    <property type="entry name" value="PTS_EIIA_TYPE_4"/>
    <property type="match status" value="1"/>
</dbReference>
<evidence type="ECO:0000313" key="6">
    <source>
        <dbReference type="Proteomes" id="UP000220840"/>
    </source>
</evidence>
<dbReference type="Gene3D" id="3.40.50.510">
    <property type="entry name" value="Phosphotransferase system, mannose-type IIA component"/>
    <property type="match status" value="1"/>
</dbReference>
<evidence type="ECO:0000313" key="4">
    <source>
        <dbReference type="EMBL" id="PEG29978.1"/>
    </source>
</evidence>
<reference evidence="3" key="3">
    <citation type="submission" date="2021-10" db="EMBL/GenBank/DDBJ databases">
        <authorList>
            <person name="Mesa V."/>
        </authorList>
    </citation>
    <scope>NUCLEOTIDE SEQUENCE</scope>
    <source>
        <strain evidence="3">CC3_PB</strain>
    </source>
</reference>
<gene>
    <name evidence="5" type="primary">manX_3</name>
    <name evidence="3" type="ORF">CNEO_44731</name>
    <name evidence="5" type="ORF">CNEONATNEC25_00944</name>
    <name evidence="4" type="ORF">CQ394_15170</name>
</gene>
<dbReference type="Proteomes" id="UP000220840">
    <property type="component" value="Unassembled WGS sequence"/>
</dbReference>
<dbReference type="InterPro" id="IPR004701">
    <property type="entry name" value="PTS_EIIA_man-typ"/>
</dbReference>
<name>A0A2A7MFV1_9CLOT</name>
<evidence type="ECO:0000313" key="5">
    <source>
        <dbReference type="EMBL" id="VCT83348.1"/>
    </source>
</evidence>
<dbReference type="PANTHER" id="PTHR33799:SF1">
    <property type="entry name" value="PTS SYSTEM MANNOSE-SPECIFIC EIIAB COMPONENT-RELATED"/>
    <property type="match status" value="1"/>
</dbReference>
<keyword evidence="1 5" id="KW-0808">Transferase</keyword>
<feature type="domain" description="PTS EIIA type-4" evidence="2">
    <location>
        <begin position="1"/>
        <end position="128"/>
    </location>
</feature>
<dbReference type="EC" id="2.7.1.191" evidence="5"/>
<dbReference type="AlphaFoldDB" id="A0A2A7MFV1"/>
<dbReference type="InterPro" id="IPR036662">
    <property type="entry name" value="PTS_EIIA_man-typ_sf"/>
</dbReference>
<dbReference type="Proteomes" id="UP000789738">
    <property type="component" value="Unassembled WGS sequence"/>
</dbReference>
<dbReference type="RefSeq" id="WP_058294147.1">
    <property type="nucleotide sequence ID" value="NZ_CAKJVD010000019.1"/>
</dbReference>
<evidence type="ECO:0000259" key="2">
    <source>
        <dbReference type="PROSITE" id="PS51096"/>
    </source>
</evidence>
<protein>
    <submittedName>
        <fullName evidence="4">PTS fructose transporter subunit IIA</fullName>
    </submittedName>
    <submittedName>
        <fullName evidence="5">PTS system mannose-specific EIIAB component</fullName>
        <ecNumber evidence="5">2.7.1.191</ecNumber>
    </submittedName>
    <submittedName>
        <fullName evidence="3">PTS system, mannose/fructose/sorbose IIA component</fullName>
    </submittedName>
</protein>
<evidence type="ECO:0000313" key="7">
    <source>
        <dbReference type="Proteomes" id="UP000431451"/>
    </source>
</evidence>
<dbReference type="GO" id="GO:0009401">
    <property type="term" value="P:phosphoenolpyruvate-dependent sugar phosphotransferase system"/>
    <property type="evidence" value="ECO:0007669"/>
    <property type="project" value="InterPro"/>
</dbReference>
<dbReference type="GO" id="GO:0016740">
    <property type="term" value="F:transferase activity"/>
    <property type="evidence" value="ECO:0007669"/>
    <property type="project" value="UniProtKB-KW"/>
</dbReference>
<dbReference type="GO" id="GO:0016020">
    <property type="term" value="C:membrane"/>
    <property type="evidence" value="ECO:0007669"/>
    <property type="project" value="InterPro"/>
</dbReference>